<comment type="subcellular location">
    <subcellularLocation>
        <location evidence="1">Mitochondrion</location>
    </subcellularLocation>
</comment>
<evidence type="ECO:0000256" key="4">
    <source>
        <dbReference type="ARBA" id="ARBA00023004"/>
    </source>
</evidence>
<dbReference type="GO" id="GO:0016226">
    <property type="term" value="P:iron-sulfur cluster assembly"/>
    <property type="evidence" value="ECO:0007669"/>
    <property type="project" value="InterPro"/>
</dbReference>
<keyword evidence="4" id="KW-0408">Iron</keyword>
<dbReference type="InterPro" id="IPR016092">
    <property type="entry name" value="ATAP"/>
</dbReference>
<dbReference type="PANTHER" id="PTHR43011:SF1">
    <property type="entry name" value="IRON-SULFUR CLUSTER ASSEMBLY 2 HOMOLOG, MITOCHONDRIAL"/>
    <property type="match status" value="1"/>
</dbReference>
<dbReference type="Gene3D" id="2.60.300.12">
    <property type="entry name" value="HesB-like domain"/>
    <property type="match status" value="1"/>
</dbReference>
<dbReference type="AlphaFoldDB" id="A0A061S7F0"/>
<evidence type="ECO:0000256" key="2">
    <source>
        <dbReference type="ARBA" id="ARBA00006718"/>
    </source>
</evidence>
<protein>
    <submittedName>
        <fullName evidence="8">Iron-sulfur cluster assembly protein</fullName>
    </submittedName>
</protein>
<proteinExistence type="inferred from homology"/>
<dbReference type="GO" id="GO:0005506">
    <property type="term" value="F:iron ion binding"/>
    <property type="evidence" value="ECO:0007669"/>
    <property type="project" value="TreeGrafter"/>
</dbReference>
<accession>A0A061S7F0</accession>
<evidence type="ECO:0000256" key="3">
    <source>
        <dbReference type="ARBA" id="ARBA00022723"/>
    </source>
</evidence>
<evidence type="ECO:0000313" key="8">
    <source>
        <dbReference type="EMBL" id="JAC78964.1"/>
    </source>
</evidence>
<reference evidence="8" key="1">
    <citation type="submission" date="2014-05" db="EMBL/GenBank/DDBJ databases">
        <title>The transcriptome of the halophilic microalga Tetraselmis sp. GSL018 isolated from the Great Salt Lake, Utah.</title>
        <authorList>
            <person name="Jinkerson R.E."/>
            <person name="D'Adamo S."/>
            <person name="Posewitz M.C."/>
        </authorList>
    </citation>
    <scope>NUCLEOTIDE SEQUENCE</scope>
    <source>
        <strain evidence="8">GSL018</strain>
    </source>
</reference>
<evidence type="ECO:0000256" key="5">
    <source>
        <dbReference type="ARBA" id="ARBA00023128"/>
    </source>
</evidence>
<feature type="domain" description="Core" evidence="7">
    <location>
        <begin position="78"/>
        <end position="179"/>
    </location>
</feature>
<dbReference type="GO" id="GO:0051537">
    <property type="term" value="F:2 iron, 2 sulfur cluster binding"/>
    <property type="evidence" value="ECO:0007669"/>
    <property type="project" value="TreeGrafter"/>
</dbReference>
<evidence type="ECO:0000256" key="1">
    <source>
        <dbReference type="ARBA" id="ARBA00004173"/>
    </source>
</evidence>
<gene>
    <name evidence="8" type="primary">ISCA</name>
    <name evidence="8" type="ORF">TSPGSL018_13872</name>
</gene>
<keyword evidence="3" id="KW-0479">Metal-binding</keyword>
<evidence type="ECO:0000259" key="7">
    <source>
        <dbReference type="Pfam" id="PF01521"/>
    </source>
</evidence>
<dbReference type="InterPro" id="IPR000361">
    <property type="entry name" value="ATAP_core_dom"/>
</dbReference>
<evidence type="ECO:0000256" key="6">
    <source>
        <dbReference type="SAM" id="SignalP"/>
    </source>
</evidence>
<name>A0A061S7F0_9CHLO</name>
<sequence length="186" mass="19779">MGTRAGLVGFLRAASISLLNSCVSNSANPSRLLSSLTRKVELPLPTSGIVAKPWCPSSKDLKPNRGFSAEASLTDAEELHITDAAVQRLKELAEEDSSRPFLRVGVAAGGCSGFQYTFELAEAPEPEDRVFTRDGVSVLTDDVSLSFLKGCKVDYSEDLIRSAFHVIDNPSAESACGCGSSFSAKM</sequence>
<organism evidence="8">
    <name type="scientific">Tetraselmis sp. GSL018</name>
    <dbReference type="NCBI Taxonomy" id="582737"/>
    <lineage>
        <taxon>Eukaryota</taxon>
        <taxon>Viridiplantae</taxon>
        <taxon>Chlorophyta</taxon>
        <taxon>core chlorophytes</taxon>
        <taxon>Chlorodendrophyceae</taxon>
        <taxon>Chlorodendrales</taxon>
        <taxon>Chlorodendraceae</taxon>
        <taxon>Tetraselmis</taxon>
    </lineage>
</organism>
<feature type="chain" id="PRO_5001610180" evidence="6">
    <location>
        <begin position="22"/>
        <end position="186"/>
    </location>
</feature>
<dbReference type="GO" id="GO:0051539">
    <property type="term" value="F:4 iron, 4 sulfur cluster binding"/>
    <property type="evidence" value="ECO:0007669"/>
    <property type="project" value="TreeGrafter"/>
</dbReference>
<dbReference type="FunFam" id="2.60.300.12:FF:000006">
    <property type="entry name" value="Iron-sulfur cluster assembly 2 mitochondrial"/>
    <property type="match status" value="1"/>
</dbReference>
<dbReference type="InterPro" id="IPR035903">
    <property type="entry name" value="HesB-like_dom_sf"/>
</dbReference>
<dbReference type="NCBIfam" id="TIGR00049">
    <property type="entry name" value="iron-sulfur cluster assembly accessory protein"/>
    <property type="match status" value="1"/>
</dbReference>
<dbReference type="Pfam" id="PF01521">
    <property type="entry name" value="Fe-S_biosyn"/>
    <property type="match status" value="1"/>
</dbReference>
<dbReference type="GO" id="GO:0120510">
    <property type="term" value="C:mitochondrial [4Fe-4S] assembly complex"/>
    <property type="evidence" value="ECO:0007669"/>
    <property type="project" value="UniProtKB-ARBA"/>
</dbReference>
<dbReference type="SUPFAM" id="SSF89360">
    <property type="entry name" value="HesB-like domain"/>
    <property type="match status" value="1"/>
</dbReference>
<keyword evidence="6" id="KW-0732">Signal</keyword>
<dbReference type="EMBL" id="GBEZ01006437">
    <property type="protein sequence ID" value="JAC78964.1"/>
    <property type="molecule type" value="Transcribed_RNA"/>
</dbReference>
<comment type="similarity">
    <text evidence="2">Belongs to the HesB/IscA family.</text>
</comment>
<feature type="signal peptide" evidence="6">
    <location>
        <begin position="1"/>
        <end position="21"/>
    </location>
</feature>
<keyword evidence="5" id="KW-0496">Mitochondrion</keyword>
<dbReference type="PANTHER" id="PTHR43011">
    <property type="entry name" value="IRON-SULFUR CLUSTER ASSEMBLY 2 HOMOLOG, MITOCHONDRIAL"/>
    <property type="match status" value="1"/>
</dbReference>